<evidence type="ECO:0000313" key="1">
    <source>
        <dbReference type="EMBL" id="CAD31276.1"/>
    </source>
</evidence>
<name>Q8KGP4_RHILI</name>
<proteinExistence type="predicted"/>
<sequence length="61" mass="6750">MTTANESLLGLETKTSGAMCERLDTVRSHLAWDLVSIGSHWLSVYPHDSETSYHEEAGSEI</sequence>
<protein>
    <submittedName>
        <fullName evidence="1">Uncharacterized protein</fullName>
    </submittedName>
</protein>
<reference evidence="1" key="1">
    <citation type="journal article" date="2002" name="J. Bacteriol.">
        <title>Comparative sequence analysis of the symbiosis island of Mesorhizobium loti strain R7A.</title>
        <authorList>
            <person name="Sullivan J.T."/>
            <person name="Trzebiatowski J.R."/>
            <person name="Cruickshank R.W."/>
            <person name="Gouzy J."/>
            <person name="Brown S.D."/>
            <person name="Elliot R.M."/>
            <person name="Fleetwood D.J."/>
            <person name="McCallum N.G."/>
            <person name="Rossbach U."/>
            <person name="Stuart G.S."/>
            <person name="Weaver J.E."/>
            <person name="Webby R.J."/>
            <person name="de Bruijn F.J."/>
            <person name="Ronson C.W."/>
        </authorList>
    </citation>
    <scope>NUCLEOTIDE SEQUENCE</scope>
    <source>
        <strain evidence="1">R7A</strain>
    </source>
</reference>
<accession>Q8KGP4</accession>
<gene>
    <name evidence="1" type="primary">msi244</name>
</gene>
<organism evidence="1">
    <name type="scientific">Rhizobium loti</name>
    <name type="common">Mesorhizobium loti</name>
    <dbReference type="NCBI Taxonomy" id="381"/>
    <lineage>
        <taxon>Bacteria</taxon>
        <taxon>Pseudomonadati</taxon>
        <taxon>Pseudomonadota</taxon>
        <taxon>Alphaproteobacteria</taxon>
        <taxon>Hyphomicrobiales</taxon>
        <taxon>Phyllobacteriaceae</taxon>
        <taxon>Mesorhizobium</taxon>
    </lineage>
</organism>
<dbReference type="EMBL" id="AL672114">
    <property type="protein sequence ID" value="CAD31276.1"/>
    <property type="molecule type" value="Genomic_DNA"/>
</dbReference>
<dbReference type="AlphaFoldDB" id="Q8KGP4"/>